<dbReference type="PRINTS" id="PR00095">
    <property type="entry name" value="ANTSNTHASEI"/>
</dbReference>
<dbReference type="InterPro" id="IPR005801">
    <property type="entry name" value="ADC_synthase"/>
</dbReference>
<evidence type="ECO:0000256" key="1">
    <source>
        <dbReference type="ARBA" id="ARBA00004873"/>
    </source>
</evidence>
<comment type="catalytic activity">
    <reaction evidence="5">
        <text>chorismate + L-glutamine = anthranilate + pyruvate + L-glutamate + H(+)</text>
        <dbReference type="Rhea" id="RHEA:21732"/>
        <dbReference type="ChEBI" id="CHEBI:15361"/>
        <dbReference type="ChEBI" id="CHEBI:15378"/>
        <dbReference type="ChEBI" id="CHEBI:16567"/>
        <dbReference type="ChEBI" id="CHEBI:29748"/>
        <dbReference type="ChEBI" id="CHEBI:29985"/>
        <dbReference type="ChEBI" id="CHEBI:58359"/>
        <dbReference type="EC" id="4.1.3.27"/>
    </reaction>
</comment>
<dbReference type="InterPro" id="IPR015890">
    <property type="entry name" value="Chorismate_C"/>
</dbReference>
<dbReference type="Pfam" id="PF00425">
    <property type="entry name" value="Chorismate_bind"/>
    <property type="match status" value="1"/>
</dbReference>
<evidence type="ECO:0000256" key="3">
    <source>
        <dbReference type="ARBA" id="ARBA00012266"/>
    </source>
</evidence>
<evidence type="ECO:0000256" key="4">
    <source>
        <dbReference type="ARBA" id="ARBA00022822"/>
    </source>
</evidence>
<dbReference type="InterPro" id="IPR006805">
    <property type="entry name" value="Anth_synth_I_N"/>
</dbReference>
<comment type="pathway">
    <text evidence="1">Amino-acid biosynthesis; L-tryptophan biosynthesis; L-tryptophan from chorismate: step 1/5.</text>
</comment>
<dbReference type="Proteomes" id="UP000058925">
    <property type="component" value="Chromosome"/>
</dbReference>
<organism evidence="8 9">
    <name type="scientific">Candidatus Nitrosocosmicus oleophilus</name>
    <dbReference type="NCBI Taxonomy" id="1353260"/>
    <lineage>
        <taxon>Archaea</taxon>
        <taxon>Nitrososphaerota</taxon>
        <taxon>Nitrososphaeria</taxon>
        <taxon>Nitrososphaerales</taxon>
        <taxon>Nitrososphaeraceae</taxon>
        <taxon>Candidatus Nitrosocosmicus</taxon>
    </lineage>
</organism>
<protein>
    <recommendedName>
        <fullName evidence="3">anthranilate synthase</fullName>
        <ecNumber evidence="3">4.1.3.27</ecNumber>
    </recommendedName>
</protein>
<dbReference type="RefSeq" id="WP_196815765.1">
    <property type="nucleotide sequence ID" value="NZ_CP012850.1"/>
</dbReference>
<evidence type="ECO:0000259" key="6">
    <source>
        <dbReference type="Pfam" id="PF00425"/>
    </source>
</evidence>
<dbReference type="GeneID" id="60422275"/>
<dbReference type="OrthoDB" id="25514at2157"/>
<keyword evidence="4" id="KW-0028">Amino-acid biosynthesis</keyword>
<keyword evidence="8" id="KW-0808">Transferase</keyword>
<feature type="domain" description="Chorismate-utilising enzyme C-terminal" evidence="6">
    <location>
        <begin position="196"/>
        <end position="449"/>
    </location>
</feature>
<reference evidence="9" key="1">
    <citation type="submission" date="2015-10" db="EMBL/GenBank/DDBJ databases">
        <title>Niche specialization of a soil ammonia-oxidizing archaeon, Candidatus Nitrosocosmicus oleophilus.</title>
        <authorList>
            <person name="Jung M.-Y."/>
            <person name="Rhee S.-K."/>
        </authorList>
    </citation>
    <scope>NUCLEOTIDE SEQUENCE [LARGE SCALE GENOMIC DNA]</scope>
    <source>
        <strain evidence="9">MY3</strain>
    </source>
</reference>
<feature type="domain" description="Anthranilate synthase component I N-terminal" evidence="7">
    <location>
        <begin position="24"/>
        <end position="156"/>
    </location>
</feature>
<dbReference type="PANTHER" id="PTHR11236">
    <property type="entry name" value="AMINOBENZOATE/ANTHRANILATE SYNTHASE"/>
    <property type="match status" value="1"/>
</dbReference>
<evidence type="ECO:0000256" key="5">
    <source>
        <dbReference type="ARBA" id="ARBA00047683"/>
    </source>
</evidence>
<accession>A0A654M0M2</accession>
<dbReference type="InterPro" id="IPR019999">
    <property type="entry name" value="Anth_synth_I-like"/>
</dbReference>
<evidence type="ECO:0000313" key="9">
    <source>
        <dbReference type="Proteomes" id="UP000058925"/>
    </source>
</evidence>
<dbReference type="PANTHER" id="PTHR11236:SF9">
    <property type="entry name" value="ANTHRANILATE SYNTHASE COMPONENT 1"/>
    <property type="match status" value="1"/>
</dbReference>
<dbReference type="EC" id="4.1.3.27" evidence="3"/>
<keyword evidence="9" id="KW-1185">Reference proteome</keyword>
<keyword evidence="4" id="KW-0057">Aromatic amino acid biosynthesis</keyword>
<keyword evidence="4" id="KW-0822">Tryptophan biosynthesis</keyword>
<gene>
    <name evidence="8" type="primary">pabB</name>
    <name evidence="8" type="ORF">NMY3_02323</name>
</gene>
<sequence>MSSDLDRLFKIDIEPTFVDLNTRIHPFEIFKSLSEVFNDLFIFESLEGPEELVESSIIGFGPKYKIKCYNKTLIVYKKERILRKISFTDPLDTLKNCFPIVSNKDYRYVGGLVGYFCYEAIKYWEKINVKSNTSFPILEFGFFDDGLVYDHTKKRLEYFSYEKSRIETIKKIIKRKTKTQRKYDSTFSLPKRSIKKKAFENKVNQIKEHLSAGDIFQTVLSKKIKFTFKGNHLELYEDLRKINPSPYMFYYKTGSRILLGSSPEMLLRITGDQVETYPIAGSRPVSVDKGITERLRRELLKDRKEIAEHTMLVDLARNDLGKVCRFGSVVTSELMKVKKFSHIQHLVSHVEGILDKKYDSFDAFRAVFPAGTISGAPKIRAMEIINDLEPESRGPYAGSVGYFSFNQSCDFAITIRSIFFNGERAFTQSGAGIVIDSVPAKEYQETEDKSNAILSTLKTIKKTGNKTSIN</sequence>
<comment type="similarity">
    <text evidence="2">Belongs to the anthranilate synthase component I family.</text>
</comment>
<evidence type="ECO:0000256" key="2">
    <source>
        <dbReference type="ARBA" id="ARBA00009562"/>
    </source>
</evidence>
<dbReference type="GO" id="GO:0000162">
    <property type="term" value="P:L-tryptophan biosynthetic process"/>
    <property type="evidence" value="ECO:0007669"/>
    <property type="project" value="UniProtKB-UniPathway"/>
</dbReference>
<dbReference type="SUPFAM" id="SSF56322">
    <property type="entry name" value="ADC synthase"/>
    <property type="match status" value="1"/>
</dbReference>
<dbReference type="GO" id="GO:0004049">
    <property type="term" value="F:anthranilate synthase activity"/>
    <property type="evidence" value="ECO:0007669"/>
    <property type="project" value="UniProtKB-EC"/>
</dbReference>
<evidence type="ECO:0000313" key="8">
    <source>
        <dbReference type="EMBL" id="ALI36520.1"/>
    </source>
</evidence>
<proteinExistence type="inferred from homology"/>
<evidence type="ECO:0000259" key="7">
    <source>
        <dbReference type="Pfam" id="PF04715"/>
    </source>
</evidence>
<dbReference type="Gene3D" id="3.60.120.10">
    <property type="entry name" value="Anthranilate synthase"/>
    <property type="match status" value="1"/>
</dbReference>
<dbReference type="Pfam" id="PF04715">
    <property type="entry name" value="Anth_synt_I_N"/>
    <property type="match status" value="1"/>
</dbReference>
<name>A0A654M0M2_9ARCH</name>
<dbReference type="AlphaFoldDB" id="A0A654M0M2"/>
<dbReference type="KEGG" id="taa:NMY3_02323"/>
<dbReference type="EMBL" id="CP012850">
    <property type="protein sequence ID" value="ALI36520.1"/>
    <property type="molecule type" value="Genomic_DNA"/>
</dbReference>
<dbReference type="UniPathway" id="UPA00035">
    <property type="reaction ID" value="UER00040"/>
</dbReference>
<dbReference type="GO" id="GO:0008483">
    <property type="term" value="F:transaminase activity"/>
    <property type="evidence" value="ECO:0007669"/>
    <property type="project" value="UniProtKB-KW"/>
</dbReference>
<keyword evidence="8" id="KW-0032">Aminotransferase</keyword>